<sequence length="115" mass="12930">MQNTAAKLKIHQHRFTRRWCHSLYKSSEPQSNCLLFLRGHGRVGLQSTQSCPVFMQQHFTSSGALLGSAYLLPAEIWPAHLLTSSVLNNTLINLDSCPPFFRTIKIFPLSSTLST</sequence>
<evidence type="ECO:0000313" key="2">
    <source>
        <dbReference type="Proteomes" id="UP001476798"/>
    </source>
</evidence>
<dbReference type="Proteomes" id="UP001476798">
    <property type="component" value="Unassembled WGS sequence"/>
</dbReference>
<reference evidence="1 2" key="1">
    <citation type="submission" date="2021-06" db="EMBL/GenBank/DDBJ databases">
        <authorList>
            <person name="Palmer J.M."/>
        </authorList>
    </citation>
    <scope>NUCLEOTIDE SEQUENCE [LARGE SCALE GENOMIC DNA]</scope>
    <source>
        <strain evidence="1 2">GA_2019</strain>
        <tissue evidence="1">Muscle</tissue>
    </source>
</reference>
<organism evidence="1 2">
    <name type="scientific">Goodea atripinnis</name>
    <dbReference type="NCBI Taxonomy" id="208336"/>
    <lineage>
        <taxon>Eukaryota</taxon>
        <taxon>Metazoa</taxon>
        <taxon>Chordata</taxon>
        <taxon>Craniata</taxon>
        <taxon>Vertebrata</taxon>
        <taxon>Euteleostomi</taxon>
        <taxon>Actinopterygii</taxon>
        <taxon>Neopterygii</taxon>
        <taxon>Teleostei</taxon>
        <taxon>Neoteleostei</taxon>
        <taxon>Acanthomorphata</taxon>
        <taxon>Ovalentaria</taxon>
        <taxon>Atherinomorphae</taxon>
        <taxon>Cyprinodontiformes</taxon>
        <taxon>Goodeidae</taxon>
        <taxon>Goodea</taxon>
    </lineage>
</organism>
<evidence type="ECO:0000313" key="1">
    <source>
        <dbReference type="EMBL" id="MEQ2187210.1"/>
    </source>
</evidence>
<gene>
    <name evidence="1" type="ORF">GOODEAATRI_002298</name>
</gene>
<protein>
    <submittedName>
        <fullName evidence="1">Uncharacterized protein</fullName>
    </submittedName>
</protein>
<name>A0ABV0PUQ8_9TELE</name>
<dbReference type="EMBL" id="JAHRIO010090041">
    <property type="protein sequence ID" value="MEQ2187210.1"/>
    <property type="molecule type" value="Genomic_DNA"/>
</dbReference>
<comment type="caution">
    <text evidence="1">The sequence shown here is derived from an EMBL/GenBank/DDBJ whole genome shotgun (WGS) entry which is preliminary data.</text>
</comment>
<keyword evidence="2" id="KW-1185">Reference proteome</keyword>
<accession>A0ABV0PUQ8</accession>
<proteinExistence type="predicted"/>